<dbReference type="Proteomes" id="UP000278632">
    <property type="component" value="Unassembled WGS sequence"/>
</dbReference>
<protein>
    <submittedName>
        <fullName evidence="2">Uncharacterized protein</fullName>
    </submittedName>
</protein>
<dbReference type="RefSeq" id="WP_123191296.1">
    <property type="nucleotide sequence ID" value="NZ_QICD01000002.1"/>
</dbReference>
<feature type="transmembrane region" description="Helical" evidence="1">
    <location>
        <begin position="34"/>
        <end position="59"/>
    </location>
</feature>
<gene>
    <name evidence="2" type="ORF">DMP08_01805</name>
</gene>
<accession>A0A3N0BJC2</accession>
<reference evidence="3" key="1">
    <citation type="submission" date="2018-05" db="EMBL/GenBank/DDBJ databases">
        <title>Genome Sequencing of selected type strains of the family Eggerthellaceae.</title>
        <authorList>
            <person name="Danylec N."/>
            <person name="Stoll D.A."/>
            <person name="Doetsch A."/>
            <person name="Huch M."/>
        </authorList>
    </citation>
    <scope>NUCLEOTIDE SEQUENCE [LARGE SCALE GENOMIC DNA]</scope>
    <source>
        <strain evidence="3">DSM 16106</strain>
    </source>
</reference>
<name>A0A3N0BJC2_9ACTN</name>
<keyword evidence="1" id="KW-0472">Membrane</keyword>
<evidence type="ECO:0000256" key="1">
    <source>
        <dbReference type="SAM" id="Phobius"/>
    </source>
</evidence>
<organism evidence="2 3">
    <name type="scientific">Paraeggerthella hongkongensis</name>
    <dbReference type="NCBI Taxonomy" id="230658"/>
    <lineage>
        <taxon>Bacteria</taxon>
        <taxon>Bacillati</taxon>
        <taxon>Actinomycetota</taxon>
        <taxon>Coriobacteriia</taxon>
        <taxon>Eggerthellales</taxon>
        <taxon>Eggerthellaceae</taxon>
        <taxon>Paraeggerthella</taxon>
    </lineage>
</organism>
<proteinExistence type="predicted"/>
<evidence type="ECO:0000313" key="2">
    <source>
        <dbReference type="EMBL" id="RNL48373.1"/>
    </source>
</evidence>
<sequence length="65" mass="6749">MARKGKEEFDWLDDPFNDKKAAQQEAGMGGGAKAALGCGCLFAVVAVVVLFIFAGVSALDILSSL</sequence>
<comment type="caution">
    <text evidence="2">The sequence shown here is derived from an EMBL/GenBank/DDBJ whole genome shotgun (WGS) entry which is preliminary data.</text>
</comment>
<keyword evidence="1" id="KW-0812">Transmembrane</keyword>
<evidence type="ECO:0000313" key="3">
    <source>
        <dbReference type="Proteomes" id="UP000278632"/>
    </source>
</evidence>
<keyword evidence="3" id="KW-1185">Reference proteome</keyword>
<keyword evidence="1" id="KW-1133">Transmembrane helix</keyword>
<dbReference type="EMBL" id="QICD01000002">
    <property type="protein sequence ID" value="RNL48373.1"/>
    <property type="molecule type" value="Genomic_DNA"/>
</dbReference>
<dbReference type="AlphaFoldDB" id="A0A3N0BJC2"/>